<comment type="caution">
    <text evidence="2">The sequence shown here is derived from an EMBL/GenBank/DDBJ whole genome shotgun (WGS) entry which is preliminary data.</text>
</comment>
<sequence length="95" mass="10949">MLRNNEHNNAELQEDWNKYGESSFSFEILGEYGTEEESMRREQELIDRTIGSSYNIGSSVNGGDLFTNNPRKEDIREIRRQQASGKNNPMHGVPK</sequence>
<dbReference type="Gene3D" id="3.40.1440.10">
    <property type="entry name" value="GIY-YIG endonuclease"/>
    <property type="match status" value="1"/>
</dbReference>
<dbReference type="Proteomes" id="UP000275076">
    <property type="component" value="Unassembled WGS sequence"/>
</dbReference>
<proteinExistence type="predicted"/>
<name>A0A3R9QFF8_9BACI</name>
<evidence type="ECO:0000256" key="1">
    <source>
        <dbReference type="SAM" id="MobiDB-lite"/>
    </source>
</evidence>
<dbReference type="AlphaFoldDB" id="A0A3R9QFF8"/>
<evidence type="ECO:0000313" key="2">
    <source>
        <dbReference type="EMBL" id="RSL29239.1"/>
    </source>
</evidence>
<gene>
    <name evidence="2" type="ORF">D7Z54_32395</name>
</gene>
<feature type="non-terminal residue" evidence="2">
    <location>
        <position position="95"/>
    </location>
</feature>
<accession>A0A3R9QFF8</accession>
<keyword evidence="3" id="KW-1185">Reference proteome</keyword>
<protein>
    <submittedName>
        <fullName evidence="2">Uncharacterized protein</fullName>
    </submittedName>
</protein>
<reference evidence="2 3" key="1">
    <citation type="submission" date="2018-10" db="EMBL/GenBank/DDBJ databases">
        <title>Draft genome sequence of Bacillus salarius IM0101, isolated from a hypersaline soil in Inner Mongolia, China.</title>
        <authorList>
            <person name="Yamprayoonswat W."/>
            <person name="Boonvisut S."/>
            <person name="Jumpathong W."/>
            <person name="Sittihan S."/>
            <person name="Ruangsuj P."/>
            <person name="Wanthongcharoen S."/>
            <person name="Thongpramul N."/>
            <person name="Pimmason S."/>
            <person name="Yu B."/>
            <person name="Yasawong M."/>
        </authorList>
    </citation>
    <scope>NUCLEOTIDE SEQUENCE [LARGE SCALE GENOMIC DNA]</scope>
    <source>
        <strain evidence="2 3">IM0101</strain>
    </source>
</reference>
<evidence type="ECO:0000313" key="3">
    <source>
        <dbReference type="Proteomes" id="UP000275076"/>
    </source>
</evidence>
<dbReference type="InterPro" id="IPR035901">
    <property type="entry name" value="GIY-YIG_endonuc_sf"/>
</dbReference>
<organism evidence="2 3">
    <name type="scientific">Salibacterium salarium</name>
    <dbReference type="NCBI Taxonomy" id="284579"/>
    <lineage>
        <taxon>Bacteria</taxon>
        <taxon>Bacillati</taxon>
        <taxon>Bacillota</taxon>
        <taxon>Bacilli</taxon>
        <taxon>Bacillales</taxon>
        <taxon>Bacillaceae</taxon>
    </lineage>
</organism>
<dbReference type="EMBL" id="RBVX01000083">
    <property type="protein sequence ID" value="RSL29239.1"/>
    <property type="molecule type" value="Genomic_DNA"/>
</dbReference>
<feature type="compositionally biased region" description="Polar residues" evidence="1">
    <location>
        <begin position="53"/>
        <end position="69"/>
    </location>
</feature>
<feature type="region of interest" description="Disordered" evidence="1">
    <location>
        <begin position="53"/>
        <end position="95"/>
    </location>
</feature>
<feature type="compositionally biased region" description="Basic and acidic residues" evidence="1">
    <location>
        <begin position="70"/>
        <end position="80"/>
    </location>
</feature>